<dbReference type="PANTHER" id="PTHR33266">
    <property type="entry name" value="CHROMOSOME 15, WHOLE GENOME SHOTGUN SEQUENCE"/>
    <property type="match status" value="1"/>
</dbReference>
<dbReference type="eggNOG" id="ENOG502SUTR">
    <property type="taxonomic scope" value="Eukaryota"/>
</dbReference>
<dbReference type="AlphaFoldDB" id="A0A0D1DYM2"/>
<organism evidence="2 3">
    <name type="scientific">Mycosarcoma maydis</name>
    <name type="common">Corn smut fungus</name>
    <name type="synonym">Ustilago maydis</name>
    <dbReference type="NCBI Taxonomy" id="5270"/>
    <lineage>
        <taxon>Eukaryota</taxon>
        <taxon>Fungi</taxon>
        <taxon>Dikarya</taxon>
        <taxon>Basidiomycota</taxon>
        <taxon>Ustilaginomycotina</taxon>
        <taxon>Ustilaginomycetes</taxon>
        <taxon>Ustilaginales</taxon>
        <taxon>Ustilaginaceae</taxon>
        <taxon>Mycosarcoma</taxon>
    </lineage>
</organism>
<accession>A0A0D1DYM2</accession>
<proteinExistence type="predicted"/>
<dbReference type="GeneID" id="23564789"/>
<dbReference type="InParanoid" id="A0A0D1DYM2"/>
<dbReference type="EMBL" id="CM003152">
    <property type="protein sequence ID" value="KIS67590.1"/>
    <property type="molecule type" value="Genomic_DNA"/>
</dbReference>
<dbReference type="KEGG" id="uma:UMAG_04689"/>
<dbReference type="RefSeq" id="XP_011390958.1">
    <property type="nucleotide sequence ID" value="XM_011392656.1"/>
</dbReference>
<reference evidence="2 3" key="1">
    <citation type="journal article" date="2006" name="Nature">
        <title>Insights from the genome of the biotrophic fungal plant pathogen Ustilago maydis.</title>
        <authorList>
            <person name="Kamper J."/>
            <person name="Kahmann R."/>
            <person name="Bolker M."/>
            <person name="Ma L.J."/>
            <person name="Brefort T."/>
            <person name="Saville B.J."/>
            <person name="Banuett F."/>
            <person name="Kronstad J.W."/>
            <person name="Gold S.E."/>
            <person name="Muller O."/>
            <person name="Perlin M.H."/>
            <person name="Wosten H.A."/>
            <person name="de Vries R."/>
            <person name="Ruiz-Herrera J."/>
            <person name="Reynaga-Pena C.G."/>
            <person name="Snetselaar K."/>
            <person name="McCann M."/>
            <person name="Perez-Martin J."/>
            <person name="Feldbrugge M."/>
            <person name="Basse C.W."/>
            <person name="Steinberg G."/>
            <person name="Ibeas J.I."/>
            <person name="Holloman W."/>
            <person name="Guzman P."/>
            <person name="Farman M."/>
            <person name="Stajich J.E."/>
            <person name="Sentandreu R."/>
            <person name="Gonzalez-Prieto J.M."/>
            <person name="Kennell J.C."/>
            <person name="Molina L."/>
            <person name="Schirawski J."/>
            <person name="Mendoza-Mendoza A."/>
            <person name="Greilinger D."/>
            <person name="Munch K."/>
            <person name="Rossel N."/>
            <person name="Scherer M."/>
            <person name="Vranes M."/>
            <person name="Ladendorf O."/>
            <person name="Vincon V."/>
            <person name="Fuchs U."/>
            <person name="Sandrock B."/>
            <person name="Meng S."/>
            <person name="Ho E.C."/>
            <person name="Cahill M.J."/>
            <person name="Boyce K.J."/>
            <person name="Klose J."/>
            <person name="Klosterman S.J."/>
            <person name="Deelstra H.J."/>
            <person name="Ortiz-Castellanos L."/>
            <person name="Li W."/>
            <person name="Sanchez-Alonso P."/>
            <person name="Schreier P.H."/>
            <person name="Hauser-Hahn I."/>
            <person name="Vaupel M."/>
            <person name="Koopmann E."/>
            <person name="Friedrich G."/>
            <person name="Voss H."/>
            <person name="Schluter T."/>
            <person name="Margolis J."/>
            <person name="Platt D."/>
            <person name="Swimmer C."/>
            <person name="Gnirke A."/>
            <person name="Chen F."/>
            <person name="Vysotskaia V."/>
            <person name="Mannhaupt G."/>
            <person name="Guldener U."/>
            <person name="Munsterkotter M."/>
            <person name="Haase D."/>
            <person name="Oesterheld M."/>
            <person name="Mewes H.W."/>
            <person name="Mauceli E.W."/>
            <person name="DeCaprio D."/>
            <person name="Wade C.M."/>
            <person name="Butler J."/>
            <person name="Young S."/>
            <person name="Jaffe D.B."/>
            <person name="Calvo S."/>
            <person name="Nusbaum C."/>
            <person name="Galagan J."/>
            <person name="Birren B.W."/>
        </authorList>
    </citation>
    <scope>NUCLEOTIDE SEQUENCE [LARGE SCALE GENOMIC DNA]</scope>
    <source>
        <strain evidence="3">DSM 14603 / FGSC 9021 / UM521</strain>
    </source>
</reference>
<gene>
    <name evidence="2" type="ORF">UMAG_04689</name>
</gene>
<feature type="region of interest" description="Disordered" evidence="1">
    <location>
        <begin position="1"/>
        <end position="53"/>
    </location>
</feature>
<feature type="compositionally biased region" description="Basic residues" evidence="1">
    <location>
        <begin position="1"/>
        <end position="10"/>
    </location>
</feature>
<name>A0A0D1DYM2_MYCMD</name>
<evidence type="ECO:0000256" key="1">
    <source>
        <dbReference type="SAM" id="MobiDB-lite"/>
    </source>
</evidence>
<dbReference type="STRING" id="237631.A0A0D1DYM2"/>
<dbReference type="VEuPathDB" id="FungiDB:UMAG_04689"/>
<keyword evidence="3" id="KW-1185">Reference proteome</keyword>
<evidence type="ECO:0000313" key="3">
    <source>
        <dbReference type="Proteomes" id="UP000000561"/>
    </source>
</evidence>
<dbReference type="Proteomes" id="UP000000561">
    <property type="component" value="Chromosome 13"/>
</dbReference>
<evidence type="ECO:0000313" key="2">
    <source>
        <dbReference type="EMBL" id="KIS67590.1"/>
    </source>
</evidence>
<sequence length="730" mass="82056">MSKDRGKKRARGETPPVGPETASAPPPVDREQLIRNAPFHPANDSPRTKKAKDSVNKLKQLNIWVSIQLNHSKLCIPEDPLFDFFVNRMVQDIRDSQTELRGIIPEFKSMTAKSRLKTVIRNVYSNLAAKIASYSDMDEALSLVLVHVAHSLPTPMLSTQDIEANVRFSAQFGRDYYGNAPERFPQFVTEHDQMFNELDPDKGEIYLRGTAIVQSSGTGKSRMVYECRHRTPLLYVCIRPISADGSAMQGYPLPDRGVRAFFEEAQMTHKNLYDLQIACFLGAWFSVLAQRLAERPTQQQKHECLMQLNHLDKNAGENPQRTDFFQTISELAFETLKVADRRSNDQKDYDPLFDCYIRPPLHRLESEMSGIIAHMQSLNPHNIASPTPPVLVAFDECVELNVDGVDKVNNPLNSLRRAWNYISRLQSSARTPTFWLVLISTSSDAACLLQDTRSKTSMSVRLSGPPPTFFGVGLDALLAEQPALSRASEASADSHIIHYGRPLWKTFSPKKLWRMAKFKLTCSEDFSIYKAAHCFSVLASRLALTLSPTESPHSALFARQKQFVDSTVDCHMRIVTRVTSEGVMHVESPSEPVLAIAASNIMLAPYLQSAEKARGYTYADILKKFQQECLLDPAVPLMMSSFGELASRIILMAACDAVQRKRIEQPKPKESSDTQHVGASIYAKPVPLESVLENLADLDEANRTALRQRLEDVYDAGSRTERHAIPFRDQ</sequence>
<protein>
    <submittedName>
        <fullName evidence="2">Uncharacterized protein</fullName>
    </submittedName>
</protein>
<dbReference type="OrthoDB" id="2556301at2759"/>
<dbReference type="PANTHER" id="PTHR33266:SF1">
    <property type="entry name" value="F-BOX DOMAIN-CONTAINING PROTEIN"/>
    <property type="match status" value="1"/>
</dbReference>